<evidence type="ECO:0000256" key="8">
    <source>
        <dbReference type="PIRNR" id="PIRNR006351"/>
    </source>
</evidence>
<keyword evidence="3 8" id="KW-1003">Cell membrane</keyword>
<feature type="transmembrane region" description="Helical" evidence="9">
    <location>
        <begin position="177"/>
        <end position="197"/>
    </location>
</feature>
<dbReference type="Pfam" id="PF02378">
    <property type="entry name" value="PTS_EIIC"/>
    <property type="match status" value="1"/>
</dbReference>
<dbReference type="InterPro" id="IPR004796">
    <property type="entry name" value="PTS_IIC_cello"/>
</dbReference>
<comment type="caution">
    <text evidence="11">The sequence shown here is derived from an EMBL/GenBank/DDBJ whole genome shotgun (WGS) entry which is preliminary data.</text>
</comment>
<proteinExistence type="predicted"/>
<name>A0ABS6F075_9CLOT</name>
<evidence type="ECO:0000259" key="10">
    <source>
        <dbReference type="PROSITE" id="PS51105"/>
    </source>
</evidence>
<evidence type="ECO:0000256" key="6">
    <source>
        <dbReference type="ARBA" id="ARBA00022989"/>
    </source>
</evidence>
<gene>
    <name evidence="11" type="ORF">KQI89_08940</name>
</gene>
<feature type="transmembrane region" description="Helical" evidence="9">
    <location>
        <begin position="218"/>
        <end position="241"/>
    </location>
</feature>
<dbReference type="PANTHER" id="PTHR33989:SF11">
    <property type="entry name" value="LICHENAN PERMEASE IIC COMPONENT"/>
    <property type="match status" value="1"/>
</dbReference>
<dbReference type="InterPro" id="IPR003352">
    <property type="entry name" value="PTS_EIIC"/>
</dbReference>
<dbReference type="NCBIfam" id="TIGR00410">
    <property type="entry name" value="lacE"/>
    <property type="match status" value="1"/>
</dbReference>
<evidence type="ECO:0000313" key="11">
    <source>
        <dbReference type="EMBL" id="MBU5591891.1"/>
    </source>
</evidence>
<dbReference type="PROSITE" id="PS51105">
    <property type="entry name" value="PTS_EIIC_TYPE_3"/>
    <property type="match status" value="1"/>
</dbReference>
<feature type="transmembrane region" description="Helical" evidence="9">
    <location>
        <begin position="73"/>
        <end position="94"/>
    </location>
</feature>
<feature type="transmembrane region" description="Helical" evidence="9">
    <location>
        <begin position="32"/>
        <end position="53"/>
    </location>
</feature>
<evidence type="ECO:0000256" key="4">
    <source>
        <dbReference type="ARBA" id="ARBA00022597"/>
    </source>
</evidence>
<comment type="function">
    <text evidence="8">The phosphoenolpyruvate-dependent sugar phosphotransferase system (PTS), a major carbohydrate active -transport system, catalyzes the phosphorylation of incoming sugar substrates concomitant with their translocation across the cell membrane.</text>
</comment>
<keyword evidence="4 8" id="KW-0762">Sugar transport</keyword>
<comment type="subcellular location">
    <subcellularLocation>
        <location evidence="1">Cell membrane</location>
        <topology evidence="1">Multi-pass membrane protein</topology>
    </subcellularLocation>
</comment>
<evidence type="ECO:0000256" key="9">
    <source>
        <dbReference type="SAM" id="Phobius"/>
    </source>
</evidence>
<evidence type="ECO:0000313" key="12">
    <source>
        <dbReference type="Proteomes" id="UP000736583"/>
    </source>
</evidence>
<keyword evidence="5 9" id="KW-0812">Transmembrane</keyword>
<dbReference type="Proteomes" id="UP000736583">
    <property type="component" value="Unassembled WGS sequence"/>
</dbReference>
<dbReference type="EMBL" id="JAHLQL010000002">
    <property type="protein sequence ID" value="MBU5591891.1"/>
    <property type="molecule type" value="Genomic_DNA"/>
</dbReference>
<feature type="transmembrane region" description="Helical" evidence="9">
    <location>
        <begin position="100"/>
        <end position="119"/>
    </location>
</feature>
<protein>
    <recommendedName>
        <fullName evidence="8">Permease IIC component</fullName>
    </recommendedName>
</protein>
<keyword evidence="2 8" id="KW-0813">Transport</keyword>
<organism evidence="11 12">
    <name type="scientific">Clostridium simiarum</name>
    <dbReference type="NCBI Taxonomy" id="2841506"/>
    <lineage>
        <taxon>Bacteria</taxon>
        <taxon>Bacillati</taxon>
        <taxon>Bacillota</taxon>
        <taxon>Clostridia</taxon>
        <taxon>Eubacteriales</taxon>
        <taxon>Clostridiaceae</taxon>
        <taxon>Clostridium</taxon>
    </lineage>
</organism>
<feature type="transmembrane region" description="Helical" evidence="9">
    <location>
        <begin position="131"/>
        <end position="157"/>
    </location>
</feature>
<evidence type="ECO:0000256" key="7">
    <source>
        <dbReference type="ARBA" id="ARBA00023136"/>
    </source>
</evidence>
<dbReference type="PIRSF" id="PIRSF006351">
    <property type="entry name" value="PTS_EIIC-Cellobiose"/>
    <property type="match status" value="1"/>
</dbReference>
<evidence type="ECO:0000256" key="1">
    <source>
        <dbReference type="ARBA" id="ARBA00004651"/>
    </source>
</evidence>
<dbReference type="InterPro" id="IPR004501">
    <property type="entry name" value="PTS_EIIC_3"/>
</dbReference>
<dbReference type="PANTHER" id="PTHR33989">
    <property type="match status" value="1"/>
</dbReference>
<reference evidence="11 12" key="1">
    <citation type="submission" date="2021-06" db="EMBL/GenBank/DDBJ databases">
        <authorList>
            <person name="Sun Q."/>
            <person name="Li D."/>
        </authorList>
    </citation>
    <scope>NUCLEOTIDE SEQUENCE [LARGE SCALE GENOMIC DNA]</scope>
    <source>
        <strain evidence="11 12">MSJ-4</strain>
    </source>
</reference>
<sequence length="430" mass="47298">MDKFIKFLEEKIMPVALKISQQRHMRAIRTGIISTLPLTIVGSFFVIFLNIPIPGYAEFIAPYKAIIDIPFRFTVGILSLYAAYGMGAALASSYDLDKVGSGFLAVLAFLISTVVPVHVEKAVDGVIGAGRYINIASLSSSSLFGAIVTSMIAVEIYRWMKEKNITVKMPEGVPPEVSNSFSALLPTLVVILLFWVIRHFLKFDISATLSTLLSPLKGVLAGNSLFGGLLTVFLITMFWTLGIHGPAILGPIIRPIWDMSIAENMQAFANGVSANNLPNLFTEQFLQWFLWIGGSGATLALVIMFLMSKSKYLKSLGRLSLLPGLFNINEPIIFGAPIVMNPILAIPFILAPMVMAVLSYFLTVTGVIPMMMARLPFTMPSPLAAVMSTNWSIMAGVLVVINFIISFVIYYPFFKVFEKQQLEKEKSEIQ</sequence>
<feature type="transmembrane region" description="Helical" evidence="9">
    <location>
        <begin position="288"/>
        <end position="307"/>
    </location>
</feature>
<keyword evidence="7 8" id="KW-0472">Membrane</keyword>
<evidence type="ECO:0000256" key="2">
    <source>
        <dbReference type="ARBA" id="ARBA00022448"/>
    </source>
</evidence>
<evidence type="ECO:0000256" key="5">
    <source>
        <dbReference type="ARBA" id="ARBA00022692"/>
    </source>
</evidence>
<dbReference type="RefSeq" id="WP_216456815.1">
    <property type="nucleotide sequence ID" value="NZ_JAHLQL010000002.1"/>
</dbReference>
<accession>A0ABS6F075</accession>
<feature type="transmembrane region" description="Helical" evidence="9">
    <location>
        <begin position="345"/>
        <end position="370"/>
    </location>
</feature>
<feature type="transmembrane region" description="Helical" evidence="9">
    <location>
        <begin position="391"/>
        <end position="413"/>
    </location>
</feature>
<feature type="domain" description="PTS EIIC type-3" evidence="10">
    <location>
        <begin position="8"/>
        <end position="413"/>
    </location>
</feature>
<keyword evidence="12" id="KW-1185">Reference proteome</keyword>
<dbReference type="InterPro" id="IPR051088">
    <property type="entry name" value="PTS_Sugar-EIIC/EIIB"/>
</dbReference>
<keyword evidence="6 9" id="KW-1133">Transmembrane helix</keyword>
<evidence type="ECO:0000256" key="3">
    <source>
        <dbReference type="ARBA" id="ARBA00022475"/>
    </source>
</evidence>